<evidence type="ECO:0000256" key="1">
    <source>
        <dbReference type="SAM" id="Phobius"/>
    </source>
</evidence>
<feature type="transmembrane region" description="Helical" evidence="1">
    <location>
        <begin position="139"/>
        <end position="157"/>
    </location>
</feature>
<keyword evidence="1" id="KW-0812">Transmembrane</keyword>
<evidence type="ECO:0000313" key="3">
    <source>
        <dbReference type="Proteomes" id="UP000006591"/>
    </source>
</evidence>
<reference evidence="2" key="2">
    <citation type="submission" date="2018-04" db="EMBL/GenBank/DDBJ databases">
        <title>OnivRS2 (Oryza nivara Reference Sequence Version 2).</title>
        <authorList>
            <person name="Zhang J."/>
            <person name="Kudrna D."/>
            <person name="Lee S."/>
            <person name="Talag J."/>
            <person name="Rajasekar S."/>
            <person name="Welchert J."/>
            <person name="Hsing Y.-I."/>
            <person name="Wing R.A."/>
        </authorList>
    </citation>
    <scope>NUCLEOTIDE SEQUENCE [LARGE SCALE GENOMIC DNA]</scope>
    <source>
        <strain evidence="2">SL10</strain>
    </source>
</reference>
<keyword evidence="1" id="KW-0472">Membrane</keyword>
<dbReference type="EnsemblPlants" id="ONIVA04G07410.1">
    <property type="protein sequence ID" value="ONIVA04G07410.1"/>
    <property type="gene ID" value="ONIVA04G07410"/>
</dbReference>
<dbReference type="Gramene" id="ONIVA04G07410.1">
    <property type="protein sequence ID" value="ONIVA04G07410.1"/>
    <property type="gene ID" value="ONIVA04G07410"/>
</dbReference>
<name>A0A0E0GZL2_ORYNI</name>
<dbReference type="HOGENOM" id="CLU_1356580_0_0_1"/>
<reference evidence="2" key="1">
    <citation type="submission" date="2015-04" db="UniProtKB">
        <authorList>
            <consortium name="EnsemblPlants"/>
        </authorList>
    </citation>
    <scope>IDENTIFICATION</scope>
    <source>
        <strain evidence="2">SL10</strain>
    </source>
</reference>
<organism evidence="2">
    <name type="scientific">Oryza nivara</name>
    <name type="common">Indian wild rice</name>
    <name type="synonym">Oryza sativa f. spontanea</name>
    <dbReference type="NCBI Taxonomy" id="4536"/>
    <lineage>
        <taxon>Eukaryota</taxon>
        <taxon>Viridiplantae</taxon>
        <taxon>Streptophyta</taxon>
        <taxon>Embryophyta</taxon>
        <taxon>Tracheophyta</taxon>
        <taxon>Spermatophyta</taxon>
        <taxon>Magnoliopsida</taxon>
        <taxon>Liliopsida</taxon>
        <taxon>Poales</taxon>
        <taxon>Poaceae</taxon>
        <taxon>BOP clade</taxon>
        <taxon>Oryzoideae</taxon>
        <taxon>Oryzeae</taxon>
        <taxon>Oryzinae</taxon>
        <taxon>Oryza</taxon>
    </lineage>
</organism>
<keyword evidence="3" id="KW-1185">Reference proteome</keyword>
<evidence type="ECO:0000313" key="2">
    <source>
        <dbReference type="EnsemblPlants" id="ONIVA04G07410.1"/>
    </source>
</evidence>
<accession>A0A0E0GZL2</accession>
<protein>
    <submittedName>
        <fullName evidence="2">Uncharacterized protein</fullName>
    </submittedName>
</protein>
<dbReference type="AlphaFoldDB" id="A0A0E0GZL2"/>
<keyword evidence="1" id="KW-1133">Transmembrane helix</keyword>
<feature type="transmembrane region" description="Helical" evidence="1">
    <location>
        <begin position="169"/>
        <end position="188"/>
    </location>
</feature>
<dbReference type="Proteomes" id="UP000006591">
    <property type="component" value="Chromosome 4"/>
</dbReference>
<proteinExistence type="predicted"/>
<sequence>MGEPQSHLYSAQALSASQLTWNNITSSARHAGNRHYSLARPEVILVLSPHPVPVACLPTFGTSAAILAGGGVVVLASSGGARGTAGSDPSRSRSATFLKSKSGEAKPPVMAATTWSLYGAWATSVALRWHRQSGSAARWSPVVVQWYFVVFVVDAIVEGGFEVKALLGFPVLTMAMLSSAITFSKVLLLESPFNSTSREFSG</sequence>